<keyword evidence="10" id="KW-1185">Reference proteome</keyword>
<keyword evidence="5" id="KW-0804">Transcription</keyword>
<name>A0A8J3JNN1_9ACTN</name>
<dbReference type="GO" id="GO:0016987">
    <property type="term" value="F:sigma factor activity"/>
    <property type="evidence" value="ECO:0007669"/>
    <property type="project" value="UniProtKB-KW"/>
</dbReference>
<dbReference type="Gene3D" id="1.10.1740.10">
    <property type="match status" value="1"/>
</dbReference>
<dbReference type="RefSeq" id="WP_239126022.1">
    <property type="nucleotide sequence ID" value="NZ_BONF01000033.1"/>
</dbReference>
<comment type="caution">
    <text evidence="9">The sequence shown here is derived from an EMBL/GenBank/DDBJ whole genome shotgun (WGS) entry which is preliminary data.</text>
</comment>
<feature type="transmembrane region" description="Helical" evidence="6">
    <location>
        <begin position="191"/>
        <end position="211"/>
    </location>
</feature>
<evidence type="ECO:0000256" key="2">
    <source>
        <dbReference type="ARBA" id="ARBA00023015"/>
    </source>
</evidence>
<dbReference type="GO" id="GO:0006352">
    <property type="term" value="P:DNA-templated transcription initiation"/>
    <property type="evidence" value="ECO:0007669"/>
    <property type="project" value="InterPro"/>
</dbReference>
<evidence type="ECO:0000259" key="7">
    <source>
        <dbReference type="Pfam" id="PF04542"/>
    </source>
</evidence>
<evidence type="ECO:0000256" key="1">
    <source>
        <dbReference type="ARBA" id="ARBA00010641"/>
    </source>
</evidence>
<evidence type="ECO:0000256" key="3">
    <source>
        <dbReference type="ARBA" id="ARBA00023082"/>
    </source>
</evidence>
<dbReference type="Pfam" id="PF08281">
    <property type="entry name" value="Sigma70_r4_2"/>
    <property type="match status" value="1"/>
</dbReference>
<dbReference type="InterPro" id="IPR013325">
    <property type="entry name" value="RNA_pol_sigma_r2"/>
</dbReference>
<evidence type="ECO:0000256" key="6">
    <source>
        <dbReference type="SAM" id="Phobius"/>
    </source>
</evidence>
<dbReference type="SUPFAM" id="SSF88659">
    <property type="entry name" value="Sigma3 and sigma4 domains of RNA polymerase sigma factors"/>
    <property type="match status" value="1"/>
</dbReference>
<evidence type="ECO:0000256" key="4">
    <source>
        <dbReference type="ARBA" id="ARBA00023125"/>
    </source>
</evidence>
<dbReference type="EMBL" id="BONF01000033">
    <property type="protein sequence ID" value="GIF84007.1"/>
    <property type="molecule type" value="Genomic_DNA"/>
</dbReference>
<keyword evidence="6" id="KW-1133">Transmembrane helix</keyword>
<dbReference type="InterPro" id="IPR013249">
    <property type="entry name" value="RNA_pol_sigma70_r4_t2"/>
</dbReference>
<dbReference type="InterPro" id="IPR039425">
    <property type="entry name" value="RNA_pol_sigma-70-like"/>
</dbReference>
<dbReference type="PANTHER" id="PTHR43133">
    <property type="entry name" value="RNA POLYMERASE ECF-TYPE SIGMA FACTO"/>
    <property type="match status" value="1"/>
</dbReference>
<protein>
    <recommendedName>
        <fullName evidence="11">RNA polymerase sigma-70 factor (Sigma-E family)</fullName>
    </recommendedName>
</protein>
<dbReference type="Proteomes" id="UP000601223">
    <property type="component" value="Unassembled WGS sequence"/>
</dbReference>
<feature type="domain" description="RNA polymerase sigma-70 region 2" evidence="7">
    <location>
        <begin position="12"/>
        <end position="74"/>
    </location>
</feature>
<dbReference type="InterPro" id="IPR036388">
    <property type="entry name" value="WH-like_DNA-bd_sf"/>
</dbReference>
<keyword evidence="3" id="KW-0731">Sigma factor</keyword>
<dbReference type="Pfam" id="PF04542">
    <property type="entry name" value="Sigma70_r2"/>
    <property type="match status" value="1"/>
</dbReference>
<comment type="similarity">
    <text evidence="1">Belongs to the sigma-70 factor family. ECF subfamily.</text>
</comment>
<evidence type="ECO:0000313" key="10">
    <source>
        <dbReference type="Proteomes" id="UP000601223"/>
    </source>
</evidence>
<evidence type="ECO:0008006" key="11">
    <source>
        <dbReference type="Google" id="ProtNLM"/>
    </source>
</evidence>
<dbReference type="InterPro" id="IPR014325">
    <property type="entry name" value="RNA_pol_sigma-E_actinobac"/>
</dbReference>
<reference evidence="9 10" key="1">
    <citation type="submission" date="2021-01" db="EMBL/GenBank/DDBJ databases">
        <title>Whole genome shotgun sequence of Catellatospora bangladeshensis NBRC 107357.</title>
        <authorList>
            <person name="Komaki H."/>
            <person name="Tamura T."/>
        </authorList>
    </citation>
    <scope>NUCLEOTIDE SEQUENCE [LARGE SCALE GENOMIC DNA]</scope>
    <source>
        <strain evidence="9 10">NBRC 107357</strain>
    </source>
</reference>
<feature type="domain" description="RNA polymerase sigma factor 70 region 4 type 2" evidence="8">
    <location>
        <begin position="99"/>
        <end position="151"/>
    </location>
</feature>
<dbReference type="InterPro" id="IPR007627">
    <property type="entry name" value="RNA_pol_sigma70_r2"/>
</dbReference>
<dbReference type="InterPro" id="IPR013324">
    <property type="entry name" value="RNA_pol_sigma_r3/r4-like"/>
</dbReference>
<dbReference type="CDD" id="cd06171">
    <property type="entry name" value="Sigma70_r4"/>
    <property type="match status" value="1"/>
</dbReference>
<evidence type="ECO:0000256" key="5">
    <source>
        <dbReference type="ARBA" id="ARBA00023163"/>
    </source>
</evidence>
<organism evidence="9 10">
    <name type="scientific">Catellatospora bangladeshensis</name>
    <dbReference type="NCBI Taxonomy" id="310355"/>
    <lineage>
        <taxon>Bacteria</taxon>
        <taxon>Bacillati</taxon>
        <taxon>Actinomycetota</taxon>
        <taxon>Actinomycetes</taxon>
        <taxon>Micromonosporales</taxon>
        <taxon>Micromonosporaceae</taxon>
        <taxon>Catellatospora</taxon>
    </lineage>
</organism>
<proteinExistence type="inferred from homology"/>
<keyword evidence="6" id="KW-0472">Membrane</keyword>
<dbReference type="NCBIfam" id="TIGR02983">
    <property type="entry name" value="SigE-fam_strep"/>
    <property type="match status" value="1"/>
</dbReference>
<dbReference type="PANTHER" id="PTHR43133:SF50">
    <property type="entry name" value="ECF RNA POLYMERASE SIGMA FACTOR SIGM"/>
    <property type="match status" value="1"/>
</dbReference>
<gene>
    <name evidence="9" type="ORF">Cba03nite_53560</name>
</gene>
<accession>A0A8J3JNN1</accession>
<keyword evidence="4" id="KW-0238">DNA-binding</keyword>
<evidence type="ECO:0000259" key="8">
    <source>
        <dbReference type="Pfam" id="PF08281"/>
    </source>
</evidence>
<dbReference type="SUPFAM" id="SSF88946">
    <property type="entry name" value="Sigma2 domain of RNA polymerase sigma factors"/>
    <property type="match status" value="1"/>
</dbReference>
<keyword evidence="2" id="KW-0805">Transcription regulation</keyword>
<sequence>MAETATFDEFVTTRSRHLLRVAYLLTGDHALAEDLLQTTLVKSWSAWRRIEGDPEPYVRRVLANTFNSWWRRRWTGERPTETLPDRAGPVPQAEVDERDRVWRALSRLPRQQRLVLVLRYFEDLSEADIARTLDISAGSVKTHASKGLAKLRLDPDLRTLPLPDGEDAPTGNERLVAVRGRITRRRRLRTAVTVAAACLAAIALVAAYALLPQLRAKALPEPAFRIQLPKYAQTSTMPFDVDYYRLGPSAQYGYAERLDRALVWTPGERPEALFVTCRLPGTLNVAVYARVNGREVWSGACVDEPIALKSFFGVLDPARLGLVPGKPAEVSLELRTEGPLPVGTVAVSIGELISFEEFPLVYPSTQSAPLNRVLESVDPAKITRLDAGGPHSVTVVWRGSLILQARSQTPGRLRISVDGVAIHTLDFGTLPWTVQSNDDSVTPPWGAAPISASLQAGRNRISGGRWDPVPGSLVTISVEAERMTGDWYVAFYPPKQ</sequence>
<keyword evidence="6" id="KW-0812">Transmembrane</keyword>
<evidence type="ECO:0000313" key="9">
    <source>
        <dbReference type="EMBL" id="GIF84007.1"/>
    </source>
</evidence>
<dbReference type="AlphaFoldDB" id="A0A8J3JNN1"/>
<dbReference type="InterPro" id="IPR014284">
    <property type="entry name" value="RNA_pol_sigma-70_dom"/>
</dbReference>
<dbReference type="Gene3D" id="1.10.10.10">
    <property type="entry name" value="Winged helix-like DNA-binding domain superfamily/Winged helix DNA-binding domain"/>
    <property type="match status" value="1"/>
</dbReference>
<dbReference type="NCBIfam" id="TIGR02937">
    <property type="entry name" value="sigma70-ECF"/>
    <property type="match status" value="1"/>
</dbReference>
<dbReference type="GO" id="GO:0003677">
    <property type="term" value="F:DNA binding"/>
    <property type="evidence" value="ECO:0007669"/>
    <property type="project" value="UniProtKB-KW"/>
</dbReference>